<name>A0ACC3N198_9PEZI</name>
<keyword evidence="2" id="KW-1185">Reference proteome</keyword>
<accession>A0ACC3N198</accession>
<proteinExistence type="predicted"/>
<reference evidence="1" key="1">
    <citation type="submission" date="2023-07" db="EMBL/GenBank/DDBJ databases">
        <title>Black Yeasts Isolated from many extreme environments.</title>
        <authorList>
            <person name="Coleine C."/>
            <person name="Stajich J.E."/>
            <person name="Selbmann L."/>
        </authorList>
    </citation>
    <scope>NUCLEOTIDE SEQUENCE</scope>
    <source>
        <strain evidence="1">CCFEE 5714</strain>
    </source>
</reference>
<dbReference type="EMBL" id="JAUTXU010000108">
    <property type="protein sequence ID" value="KAK3707674.1"/>
    <property type="molecule type" value="Genomic_DNA"/>
</dbReference>
<evidence type="ECO:0000313" key="1">
    <source>
        <dbReference type="EMBL" id="KAK3707674.1"/>
    </source>
</evidence>
<organism evidence="1 2">
    <name type="scientific">Vermiconidia calcicola</name>
    <dbReference type="NCBI Taxonomy" id="1690605"/>
    <lineage>
        <taxon>Eukaryota</taxon>
        <taxon>Fungi</taxon>
        <taxon>Dikarya</taxon>
        <taxon>Ascomycota</taxon>
        <taxon>Pezizomycotina</taxon>
        <taxon>Dothideomycetes</taxon>
        <taxon>Dothideomycetidae</taxon>
        <taxon>Mycosphaerellales</taxon>
        <taxon>Extremaceae</taxon>
        <taxon>Vermiconidia</taxon>
    </lineage>
</organism>
<sequence>MQSGEFDSITDNIRTHLEEKLLGPAGDESRNKRFLPEGAALGLFKSSQGKCWVTDLYSLYARHLSTNAVSHVERSGPSAWYRKLHCLASGRVKRWSDGVRHKMKERKSRASPDTSRDHVDAEAERFWNAVIGTDTNSENARVKLLATLVLSKVRLESDQWRNFVKHTLSKETSVALRLSDKLLPFKSPSDVEKELGGDEEKNVFIKEQSFLVCPLVIGEYQEIREDLNSLRWPWVKEEIMKSKGTFGKLYEVKIAPGSFSGRLDSGPLVRKDVQRTTSDSAAPEVAIARYLARNSRSSKHIVESLATIVFSDRISILMPKADYNLLEFMREYGNHGIDIDDKIKLFRKLLGVAEGLKLLHRKVRDDDTGRRVIVPHLDFKPENILVFKDARGELIFKIADFGLSGIKDEDDGGAEVSFNKPGRCDGCHYLPPEGLTSIHPTIKVTCRYDVWGFGGICCDYLAWLWGGCEAFESLRKGRDNTPFLDSKEPRTERYFTVHTGRPADASNYQVRLRTDRGCVPATLKLNESVLDYFDKIREGRERPWERWFYTSIFSTLKEIALVPNPTMRGTMAEVYARLTKVVTHCEQNPPDAPPNTAVAHFRIEASSTDHIATQTNIHDSLPPVNVQSAYHEPPCITSTSSTPNDVLALAESGSVIFCDSDQDTDATLSVCATRQLPPAENPSVYKDCRTSERSSDSCDSLAESDRTPDRAKSAHATPPLA</sequence>
<gene>
    <name evidence="1" type="ORF">LTR37_012022</name>
</gene>
<comment type="caution">
    <text evidence="1">The sequence shown here is derived from an EMBL/GenBank/DDBJ whole genome shotgun (WGS) entry which is preliminary data.</text>
</comment>
<dbReference type="Proteomes" id="UP001281147">
    <property type="component" value="Unassembled WGS sequence"/>
</dbReference>
<protein>
    <submittedName>
        <fullName evidence="1">Uncharacterized protein</fullName>
    </submittedName>
</protein>
<evidence type="ECO:0000313" key="2">
    <source>
        <dbReference type="Proteomes" id="UP001281147"/>
    </source>
</evidence>